<dbReference type="GO" id="GO:0034755">
    <property type="term" value="P:iron ion transmembrane transport"/>
    <property type="evidence" value="ECO:0007669"/>
    <property type="project" value="TreeGrafter"/>
</dbReference>
<sequence>MQSNGENSSEDARLLENVQSNYQSRDDYDWNVEIDVKGQVNTGPEEEFTGFSFKKLLQYTGPGWLMAIAYLDPGNLESDLQAGSVAGYKLLWLLFWSHAAGLAIQILSLRLGVVTQSHLAQLIRRNYNRPASVAIWLFTQCAIVGSDIQEIIGTAIALKILFRLELWVGVMITATDTFLFMYLQQYGVRKIEVFFMTLIGVMTVCFWLEMFASKPSIDLILHGILVPEIPAEATTQAVGMVGAVIMPHNMFLHSALVMSRYLGTTPTENKKREANFYFAIESTVSLFVSYLINLAVVVVFAQVFYKPGQPITQLPGLYDASEVLSNTLGKSAKYFWALGLLAAGQCSTMTGTLAGQYVVEGFLGAIFKKQWHRVALTRAVALVPSMLVAVLAVDRFDTMGDLCLPTAVIPILKLTASQRVMTKVFKNSVITNIVCWAISFIVIGFNVHLVIDYLDELQWPLYAMVFCVMYFSFVLYLIYKPLEIPDTKEMDQEVVPEQDL</sequence>
<proteinExistence type="predicted"/>
<protein>
    <submittedName>
        <fullName evidence="7">Ferrous ion membrane transporter DMT1</fullName>
    </submittedName>
</protein>
<keyword evidence="2" id="KW-0813">Transport</keyword>
<dbReference type="NCBIfam" id="NF037982">
    <property type="entry name" value="Nramp_1"/>
    <property type="match status" value="1"/>
</dbReference>
<dbReference type="Pfam" id="PF01566">
    <property type="entry name" value="Nramp"/>
    <property type="match status" value="1"/>
</dbReference>
<keyword evidence="3 6" id="KW-0812">Transmembrane</keyword>
<evidence type="ECO:0000256" key="3">
    <source>
        <dbReference type="ARBA" id="ARBA00022692"/>
    </source>
</evidence>
<gene>
    <name evidence="7" type="ORF">MAM1_0344d09880</name>
</gene>
<feature type="transmembrane region" description="Helical" evidence="6">
    <location>
        <begin position="133"/>
        <end position="158"/>
    </location>
</feature>
<feature type="transmembrane region" description="Helical" evidence="6">
    <location>
        <begin position="194"/>
        <end position="213"/>
    </location>
</feature>
<dbReference type="NCBIfam" id="TIGR01197">
    <property type="entry name" value="nramp"/>
    <property type="match status" value="1"/>
</dbReference>
<dbReference type="STRING" id="91626.A0A0C9N2T1"/>
<dbReference type="InterPro" id="IPR001046">
    <property type="entry name" value="NRAMP_fam"/>
</dbReference>
<dbReference type="GO" id="GO:0005384">
    <property type="term" value="F:manganese ion transmembrane transporter activity"/>
    <property type="evidence" value="ECO:0007669"/>
    <property type="project" value="TreeGrafter"/>
</dbReference>
<dbReference type="Proteomes" id="UP000053815">
    <property type="component" value="Unassembled WGS sequence"/>
</dbReference>
<evidence type="ECO:0000256" key="5">
    <source>
        <dbReference type="ARBA" id="ARBA00023136"/>
    </source>
</evidence>
<evidence type="ECO:0000256" key="1">
    <source>
        <dbReference type="ARBA" id="ARBA00004141"/>
    </source>
</evidence>
<evidence type="ECO:0000313" key="7">
    <source>
        <dbReference type="EMBL" id="GAN10342.1"/>
    </source>
</evidence>
<dbReference type="EMBL" id="DF836633">
    <property type="protein sequence ID" value="GAN10342.1"/>
    <property type="molecule type" value="Genomic_DNA"/>
</dbReference>
<keyword evidence="4 6" id="KW-1133">Transmembrane helix</keyword>
<keyword evidence="5 6" id="KW-0472">Membrane</keyword>
<feature type="transmembrane region" description="Helical" evidence="6">
    <location>
        <begin position="276"/>
        <end position="305"/>
    </location>
</feature>
<dbReference type="GO" id="GO:0005886">
    <property type="term" value="C:plasma membrane"/>
    <property type="evidence" value="ECO:0007669"/>
    <property type="project" value="TreeGrafter"/>
</dbReference>
<organism evidence="7">
    <name type="scientific">Mucor ambiguus</name>
    <dbReference type="NCBI Taxonomy" id="91626"/>
    <lineage>
        <taxon>Eukaryota</taxon>
        <taxon>Fungi</taxon>
        <taxon>Fungi incertae sedis</taxon>
        <taxon>Mucoromycota</taxon>
        <taxon>Mucoromycotina</taxon>
        <taxon>Mucoromycetes</taxon>
        <taxon>Mucorales</taxon>
        <taxon>Mucorineae</taxon>
        <taxon>Mucoraceae</taxon>
        <taxon>Mucor</taxon>
    </lineage>
</organism>
<evidence type="ECO:0000256" key="2">
    <source>
        <dbReference type="ARBA" id="ARBA00022448"/>
    </source>
</evidence>
<name>A0A0C9N2T1_9FUNG</name>
<dbReference type="AlphaFoldDB" id="A0A0C9N2T1"/>
<evidence type="ECO:0000256" key="6">
    <source>
        <dbReference type="SAM" id="Phobius"/>
    </source>
</evidence>
<accession>A0A0C9N2T1</accession>
<dbReference type="GO" id="GO:0015086">
    <property type="term" value="F:cadmium ion transmembrane transporter activity"/>
    <property type="evidence" value="ECO:0007669"/>
    <property type="project" value="TreeGrafter"/>
</dbReference>
<feature type="transmembrane region" description="Helical" evidence="6">
    <location>
        <begin position="429"/>
        <end position="451"/>
    </location>
</feature>
<reference evidence="7" key="1">
    <citation type="submission" date="2014-09" db="EMBL/GenBank/DDBJ databases">
        <title>Draft genome sequence of an oleaginous Mucoromycotina fungus Mucor ambiguus NBRC6742.</title>
        <authorList>
            <person name="Takeda I."/>
            <person name="Yamane N."/>
            <person name="Morita T."/>
            <person name="Tamano K."/>
            <person name="Machida M."/>
            <person name="Baker S."/>
            <person name="Koike H."/>
        </authorList>
    </citation>
    <scope>NUCLEOTIDE SEQUENCE</scope>
    <source>
        <strain evidence="7">NBRC 6742</strain>
    </source>
</reference>
<dbReference type="PANTHER" id="PTHR11706">
    <property type="entry name" value="SOLUTE CARRIER PROTEIN FAMILY 11 MEMBER"/>
    <property type="match status" value="1"/>
</dbReference>
<feature type="transmembrane region" description="Helical" evidence="6">
    <location>
        <begin position="334"/>
        <end position="354"/>
    </location>
</feature>
<dbReference type="OrthoDB" id="409173at2759"/>
<comment type="subcellular location">
    <subcellularLocation>
        <location evidence="1">Membrane</location>
        <topology evidence="1">Multi-pass membrane protein</topology>
    </subcellularLocation>
</comment>
<evidence type="ECO:0000313" key="8">
    <source>
        <dbReference type="Proteomes" id="UP000053815"/>
    </source>
</evidence>
<feature type="transmembrane region" description="Helical" evidence="6">
    <location>
        <begin position="164"/>
        <end position="182"/>
    </location>
</feature>
<dbReference type="PANTHER" id="PTHR11706:SF33">
    <property type="entry name" value="NATURAL RESISTANCE-ASSOCIATED MACROPHAGE PROTEIN 2"/>
    <property type="match status" value="1"/>
</dbReference>
<feature type="transmembrane region" description="Helical" evidence="6">
    <location>
        <begin position="375"/>
        <end position="393"/>
    </location>
</feature>
<dbReference type="PRINTS" id="PR00447">
    <property type="entry name" value="NATRESASSCMP"/>
</dbReference>
<feature type="transmembrane region" description="Helical" evidence="6">
    <location>
        <begin position="90"/>
        <end position="113"/>
    </location>
</feature>
<keyword evidence="8" id="KW-1185">Reference proteome</keyword>
<feature type="transmembrane region" description="Helical" evidence="6">
    <location>
        <begin position="457"/>
        <end position="479"/>
    </location>
</feature>
<evidence type="ECO:0000256" key="4">
    <source>
        <dbReference type="ARBA" id="ARBA00022989"/>
    </source>
</evidence>